<accession>A0A4Y7L832</accession>
<evidence type="ECO:0000256" key="1">
    <source>
        <dbReference type="ARBA" id="ARBA00008668"/>
    </source>
</evidence>
<dbReference type="PANTHER" id="PTHR45642">
    <property type="entry name" value="GDSL ESTERASE/LIPASE EXL3"/>
    <property type="match status" value="1"/>
</dbReference>
<reference evidence="2 3" key="1">
    <citation type="journal article" date="2018" name="Science">
        <title>The opium poppy genome and morphinan production.</title>
        <authorList>
            <person name="Guo L."/>
            <person name="Winzer T."/>
            <person name="Yang X."/>
            <person name="Li Y."/>
            <person name="Ning Z."/>
            <person name="He Z."/>
            <person name="Teodor R."/>
            <person name="Lu Y."/>
            <person name="Bowser T.A."/>
            <person name="Graham I.A."/>
            <person name="Ye K."/>
        </authorList>
    </citation>
    <scope>NUCLEOTIDE SEQUENCE [LARGE SCALE GENOMIC DNA]</scope>
    <source>
        <strain evidence="3">cv. HN1</strain>
        <tissue evidence="2">Leaves</tissue>
    </source>
</reference>
<sequence>MKLSVSTKTMRNMAPRVYHHIILLSCFLLLKTGIHVESKSVPAIIVFGDSTVDAGNNNPLPTISKSNFAPYGRDLEGGKATGRFSNGRIATDFISEAFGNKQLVPSYLDSSYGIEDFATGVTFASAGTGFDNKTAAVTSVIPLWKEVEYFKDYKTRLAALLGRKAATEIIRDAVYIISIGTNDFAINYFALPDRSLHFTLEEYENFLIGIANNFIVELYRIGARKISLGGLPPIGCLPIIRTLDPGHVCIEEFNTLARKFDLKLKSLAAKLRGELQGSKVVFSNIYYQAMDVIQKPSLYGFENVKNGCCGSGRIEVSYLCHRSNPLTCKDASKYAFWDSVHPSERLHFIVANNTMKTSLAEFV</sequence>
<evidence type="ECO:0000313" key="2">
    <source>
        <dbReference type="EMBL" id="RZC80345.1"/>
    </source>
</evidence>
<proteinExistence type="inferred from homology"/>
<gene>
    <name evidence="2" type="ORF">C5167_042922</name>
</gene>
<dbReference type="Gramene" id="RZC80345">
    <property type="protein sequence ID" value="RZC80345"/>
    <property type="gene ID" value="C5167_042922"/>
</dbReference>
<dbReference type="InterPro" id="IPR001087">
    <property type="entry name" value="GDSL"/>
</dbReference>
<dbReference type="InterPro" id="IPR036514">
    <property type="entry name" value="SGNH_hydro_sf"/>
</dbReference>
<keyword evidence="3" id="KW-1185">Reference proteome</keyword>
<dbReference type="Pfam" id="PF00657">
    <property type="entry name" value="Lipase_GDSL"/>
    <property type="match status" value="1"/>
</dbReference>
<dbReference type="Gene3D" id="3.40.50.1110">
    <property type="entry name" value="SGNH hydrolase"/>
    <property type="match status" value="1"/>
</dbReference>
<dbReference type="OMA" id="TNDFAIN"/>
<evidence type="ECO:0008006" key="4">
    <source>
        <dbReference type="Google" id="ProtNLM"/>
    </source>
</evidence>
<dbReference type="SUPFAM" id="SSF52266">
    <property type="entry name" value="SGNH hydrolase"/>
    <property type="match status" value="1"/>
</dbReference>
<dbReference type="InterPro" id="IPR050592">
    <property type="entry name" value="GDSL_lipolytic_enzyme"/>
</dbReference>
<evidence type="ECO:0000313" key="3">
    <source>
        <dbReference type="Proteomes" id="UP000316621"/>
    </source>
</evidence>
<dbReference type="FunFam" id="3.40.50.1110:FF:000003">
    <property type="entry name" value="GDSL esterase/lipase APG"/>
    <property type="match status" value="1"/>
</dbReference>
<dbReference type="STRING" id="3469.A0A4Y7L832"/>
<dbReference type="InterPro" id="IPR035669">
    <property type="entry name" value="SGNH_plant_lipase-like"/>
</dbReference>
<comment type="similarity">
    <text evidence="1">Belongs to the 'GDSL' lipolytic enzyme family.</text>
</comment>
<dbReference type="EMBL" id="CM010724">
    <property type="protein sequence ID" value="RZC80345.1"/>
    <property type="molecule type" value="Genomic_DNA"/>
</dbReference>
<dbReference type="CDD" id="cd01837">
    <property type="entry name" value="SGNH_plant_lipase_like"/>
    <property type="match status" value="1"/>
</dbReference>
<protein>
    <recommendedName>
        <fullName evidence="4">GDSL esterase/lipase</fullName>
    </recommendedName>
</protein>
<name>A0A4Y7L832_PAPSO</name>
<dbReference type="Proteomes" id="UP000316621">
    <property type="component" value="Chromosome 10"/>
</dbReference>
<dbReference type="AlphaFoldDB" id="A0A4Y7L832"/>
<dbReference type="PANTHER" id="PTHR45642:SF46">
    <property type="entry name" value="OS06G0636700 PROTEIN"/>
    <property type="match status" value="1"/>
</dbReference>
<organism evidence="2 3">
    <name type="scientific">Papaver somniferum</name>
    <name type="common">Opium poppy</name>
    <dbReference type="NCBI Taxonomy" id="3469"/>
    <lineage>
        <taxon>Eukaryota</taxon>
        <taxon>Viridiplantae</taxon>
        <taxon>Streptophyta</taxon>
        <taxon>Embryophyta</taxon>
        <taxon>Tracheophyta</taxon>
        <taxon>Spermatophyta</taxon>
        <taxon>Magnoliopsida</taxon>
        <taxon>Ranunculales</taxon>
        <taxon>Papaveraceae</taxon>
        <taxon>Papaveroideae</taxon>
        <taxon>Papaver</taxon>
    </lineage>
</organism>
<dbReference type="GO" id="GO:0016788">
    <property type="term" value="F:hydrolase activity, acting on ester bonds"/>
    <property type="evidence" value="ECO:0007669"/>
    <property type="project" value="InterPro"/>
</dbReference>